<comment type="caution">
    <text evidence="2">The sequence shown here is derived from an EMBL/GenBank/DDBJ whole genome shotgun (WGS) entry which is preliminary data.</text>
</comment>
<dbReference type="RefSeq" id="WP_309829327.1">
    <property type="nucleotide sequence ID" value="NZ_JAVIZX010000001.1"/>
</dbReference>
<dbReference type="EMBL" id="JAVIZX010000001">
    <property type="protein sequence ID" value="MDR6215035.1"/>
    <property type="molecule type" value="Genomic_DNA"/>
</dbReference>
<evidence type="ECO:0000313" key="3">
    <source>
        <dbReference type="Proteomes" id="UP001267710"/>
    </source>
</evidence>
<accession>A0ABU1ICS7</accession>
<dbReference type="SUPFAM" id="SSF52833">
    <property type="entry name" value="Thioredoxin-like"/>
    <property type="match status" value="1"/>
</dbReference>
<dbReference type="InterPro" id="IPR036249">
    <property type="entry name" value="Thioredoxin-like_sf"/>
</dbReference>
<protein>
    <submittedName>
        <fullName evidence="2">Thioredoxin 1</fullName>
    </submittedName>
</protein>
<evidence type="ECO:0000313" key="2">
    <source>
        <dbReference type="EMBL" id="MDR6215035.1"/>
    </source>
</evidence>
<dbReference type="Proteomes" id="UP001267710">
    <property type="component" value="Unassembled WGS sequence"/>
</dbReference>
<reference evidence="2 3" key="1">
    <citation type="submission" date="2023-08" db="EMBL/GenBank/DDBJ databases">
        <title>Functional and genomic diversity of the sorghum phyllosphere microbiome.</title>
        <authorList>
            <person name="Shade A."/>
        </authorList>
    </citation>
    <scope>NUCLEOTIDE SEQUENCE [LARGE SCALE GENOMIC DNA]</scope>
    <source>
        <strain evidence="2 3">SORGH_AS_0335</strain>
    </source>
</reference>
<dbReference type="PROSITE" id="PS51352">
    <property type="entry name" value="THIOREDOXIN_2"/>
    <property type="match status" value="1"/>
</dbReference>
<dbReference type="CDD" id="cd02947">
    <property type="entry name" value="TRX_family"/>
    <property type="match status" value="1"/>
</dbReference>
<dbReference type="Pfam" id="PF00085">
    <property type="entry name" value="Thioredoxin"/>
    <property type="match status" value="1"/>
</dbReference>
<keyword evidence="3" id="KW-1185">Reference proteome</keyword>
<organism evidence="2 3">
    <name type="scientific">Paracidovorax wautersii</name>
    <dbReference type="NCBI Taxonomy" id="1177982"/>
    <lineage>
        <taxon>Bacteria</taxon>
        <taxon>Pseudomonadati</taxon>
        <taxon>Pseudomonadota</taxon>
        <taxon>Betaproteobacteria</taxon>
        <taxon>Burkholderiales</taxon>
        <taxon>Comamonadaceae</taxon>
        <taxon>Paracidovorax</taxon>
    </lineage>
</organism>
<feature type="domain" description="Thioredoxin" evidence="1">
    <location>
        <begin position="1"/>
        <end position="126"/>
    </location>
</feature>
<name>A0ABU1ICS7_9BURK</name>
<sequence>MDRPSAPSGLAPSASAAAEWSVVCLCAEWCGVCREYEGLFKALESLHPGVRFLWIDVEDREDIVEDFDVETFPSLLIAQGPLVRFLGPLLPQSGVLDRLLRSLMERPGAEAGPGEEAQALWARVRAANV</sequence>
<dbReference type="Gene3D" id="3.40.30.10">
    <property type="entry name" value="Glutaredoxin"/>
    <property type="match status" value="1"/>
</dbReference>
<dbReference type="InterPro" id="IPR013766">
    <property type="entry name" value="Thioredoxin_domain"/>
</dbReference>
<evidence type="ECO:0000259" key="1">
    <source>
        <dbReference type="PROSITE" id="PS51352"/>
    </source>
</evidence>
<gene>
    <name evidence="2" type="ORF">QE399_002724</name>
</gene>
<proteinExistence type="predicted"/>